<feature type="region of interest" description="Disordered" evidence="1">
    <location>
        <begin position="140"/>
        <end position="162"/>
    </location>
</feature>
<organism evidence="3 4">
    <name type="scientific">Streptomyces pactum</name>
    <dbReference type="NCBI Taxonomy" id="68249"/>
    <lineage>
        <taxon>Bacteria</taxon>
        <taxon>Bacillati</taxon>
        <taxon>Actinomycetota</taxon>
        <taxon>Actinomycetes</taxon>
        <taxon>Kitasatosporales</taxon>
        <taxon>Streptomycetaceae</taxon>
        <taxon>Streptomyces</taxon>
    </lineage>
</organism>
<evidence type="ECO:0000256" key="1">
    <source>
        <dbReference type="SAM" id="MobiDB-lite"/>
    </source>
</evidence>
<accession>A0ABS0NMS9</accession>
<reference evidence="3 4" key="1">
    <citation type="submission" date="2020-09" db="EMBL/GenBank/DDBJ databases">
        <title>Biosynthesis of the nuclear factor of activated T cells inhibitor NFAT-133 and its congeners in Streptomyces pactum.</title>
        <authorList>
            <person name="Zhou W."/>
            <person name="Posri P."/>
            <person name="Abugrain M.E."/>
            <person name="Weisberg A.J."/>
            <person name="Chang J.H."/>
            <person name="Mahmud T."/>
        </authorList>
    </citation>
    <scope>NUCLEOTIDE SEQUENCE [LARGE SCALE GENOMIC DNA]</scope>
    <source>
        <strain evidence="3 4">ATCC 27456</strain>
    </source>
</reference>
<comment type="caution">
    <text evidence="3">The sequence shown here is derived from an EMBL/GenBank/DDBJ whole genome shotgun (WGS) entry which is preliminary data.</text>
</comment>
<gene>
    <name evidence="3" type="ORF">IHE55_17685</name>
</gene>
<protein>
    <submittedName>
        <fullName evidence="3">DUF2690 domain-containing protein</fullName>
    </submittedName>
</protein>
<keyword evidence="4" id="KW-1185">Reference proteome</keyword>
<proteinExistence type="predicted"/>
<evidence type="ECO:0000256" key="2">
    <source>
        <dbReference type="SAM" id="Phobius"/>
    </source>
</evidence>
<sequence>MDEDPHPGSGDRATARPAAAVARLLERIPGRARPAIGAAVVAVLLIVSAVLLFGGGEEDGNEAAKPTRSTEPLLPPGVKCVGQGCTGKDPEDMGCGDDRAETTADAMVGTVYIEVRYSEVCRAAWARIAQAGPGDAVRITRSGQDGPSGHGQTGRAGANGGGYTRMLAVQTSAEAKACATLVNGETGCTRPTPRP</sequence>
<dbReference type="Pfam" id="PF10901">
    <property type="entry name" value="DUF2690"/>
    <property type="match status" value="1"/>
</dbReference>
<dbReference type="InterPro" id="IPR021224">
    <property type="entry name" value="DUF2690"/>
</dbReference>
<keyword evidence="2" id="KW-0812">Transmembrane</keyword>
<dbReference type="Proteomes" id="UP000807371">
    <property type="component" value="Unassembled WGS sequence"/>
</dbReference>
<evidence type="ECO:0000313" key="3">
    <source>
        <dbReference type="EMBL" id="MBH5336504.1"/>
    </source>
</evidence>
<keyword evidence="2" id="KW-0472">Membrane</keyword>
<dbReference type="EMBL" id="JACYXC010000001">
    <property type="protein sequence ID" value="MBH5336504.1"/>
    <property type="molecule type" value="Genomic_DNA"/>
</dbReference>
<feature type="compositionally biased region" description="Gly residues" evidence="1">
    <location>
        <begin position="146"/>
        <end position="162"/>
    </location>
</feature>
<keyword evidence="2" id="KW-1133">Transmembrane helix</keyword>
<feature type="transmembrane region" description="Helical" evidence="2">
    <location>
        <begin position="35"/>
        <end position="56"/>
    </location>
</feature>
<evidence type="ECO:0000313" key="4">
    <source>
        <dbReference type="Proteomes" id="UP000807371"/>
    </source>
</evidence>
<name>A0ABS0NMS9_9ACTN</name>
<dbReference type="RefSeq" id="WP_197989908.1">
    <property type="nucleotide sequence ID" value="NZ_JACYXC010000001.1"/>
</dbReference>